<accession>A0A6I5RSK1</accession>
<proteinExistence type="predicted"/>
<dbReference type="InterPro" id="IPR050696">
    <property type="entry name" value="FtsA/MreB"/>
</dbReference>
<dbReference type="Proteomes" id="UP000471751">
    <property type="component" value="Unassembled WGS sequence"/>
</dbReference>
<protein>
    <submittedName>
        <fullName evidence="1">Pilus assembly protein PilM</fullName>
    </submittedName>
</protein>
<sequence>MFGRFGKDAGSLLGIEITSTAVRLVQLAGRGEGVRAWAIEPLAQGAVVDGRMVAPDSLAAALTQAFKRSGATAVDAALALPASAVMCCEVTMPRGLGDDEIADRLSDELAGVVPYPLDDAAVDFQVMGASAQAPGLLTVAVAVCRWSMVEMIEDVLALAGLRPQIVDIDSHVLQRVACRASGAASAVLMVEVDHLVFHRLHETGESRRDELQGGDAVVQPASIVRALDHWLLSDLERTRGPMPERLLLAGAGASALLAEQLQPRLGVACAVLDPFDGMVGAQDGALRAVAPSLAIACGLACRGVD</sequence>
<dbReference type="RefSeq" id="WP_163937228.1">
    <property type="nucleotide sequence ID" value="NZ_BMQU01000007.1"/>
</dbReference>
<gene>
    <name evidence="1" type="ORF">G3O07_14710</name>
</gene>
<reference evidence="1 2" key="1">
    <citation type="submission" date="2020-02" db="EMBL/GenBank/DDBJ databases">
        <title>Broccoli isolated Pseudomonas sp.</title>
        <authorList>
            <person name="Fujikawa T."/>
            <person name="Sawada H."/>
        </authorList>
    </citation>
    <scope>NUCLEOTIDE SEQUENCE [LARGE SCALE GENOMIC DNA]</scope>
    <source>
        <strain evidence="1 2">JCM 32154</strain>
    </source>
</reference>
<dbReference type="Gene3D" id="3.30.420.40">
    <property type="match status" value="1"/>
</dbReference>
<dbReference type="PANTHER" id="PTHR32432:SF3">
    <property type="entry name" value="ETHANOLAMINE UTILIZATION PROTEIN EUTJ"/>
    <property type="match status" value="1"/>
</dbReference>
<name>A0A6I5RSK1_9PSED</name>
<dbReference type="PANTHER" id="PTHR32432">
    <property type="entry name" value="CELL DIVISION PROTEIN FTSA-RELATED"/>
    <property type="match status" value="1"/>
</dbReference>
<evidence type="ECO:0000313" key="1">
    <source>
        <dbReference type="EMBL" id="NES10699.1"/>
    </source>
</evidence>
<dbReference type="AlphaFoldDB" id="A0A6I5RSK1"/>
<keyword evidence="2" id="KW-1185">Reference proteome</keyword>
<dbReference type="SUPFAM" id="SSF53067">
    <property type="entry name" value="Actin-like ATPase domain"/>
    <property type="match status" value="1"/>
</dbReference>
<dbReference type="EMBL" id="JAAHBT010000153">
    <property type="protein sequence ID" value="NES10699.1"/>
    <property type="molecule type" value="Genomic_DNA"/>
</dbReference>
<comment type="caution">
    <text evidence="1">The sequence shown here is derived from an EMBL/GenBank/DDBJ whole genome shotgun (WGS) entry which is preliminary data.</text>
</comment>
<dbReference type="InterPro" id="IPR043129">
    <property type="entry name" value="ATPase_NBD"/>
</dbReference>
<dbReference type="InterPro" id="IPR005883">
    <property type="entry name" value="PilM"/>
</dbReference>
<evidence type="ECO:0000313" key="2">
    <source>
        <dbReference type="Proteomes" id="UP000471751"/>
    </source>
</evidence>
<organism evidence="1 2">
    <name type="scientific">Pseudomonas laurentiana</name>
    <dbReference type="NCBI Taxonomy" id="2364649"/>
    <lineage>
        <taxon>Bacteria</taxon>
        <taxon>Pseudomonadati</taxon>
        <taxon>Pseudomonadota</taxon>
        <taxon>Gammaproteobacteria</taxon>
        <taxon>Pseudomonadales</taxon>
        <taxon>Pseudomonadaceae</taxon>
        <taxon>Pseudomonas</taxon>
    </lineage>
</organism>
<dbReference type="Pfam" id="PF11104">
    <property type="entry name" value="PilM_2"/>
    <property type="match status" value="1"/>
</dbReference>